<keyword evidence="8" id="KW-1185">Reference proteome</keyword>
<dbReference type="AlphaFoldDB" id="A0AAX6EJH5"/>
<feature type="chain" id="PRO_5043926498" description="Leucine-rich repeat-containing N-terminal plant-type domain-containing protein" evidence="6">
    <location>
        <begin position="24"/>
        <end position="440"/>
    </location>
</feature>
<dbReference type="Pfam" id="PF00560">
    <property type="entry name" value="LRR_1"/>
    <property type="match status" value="2"/>
</dbReference>
<evidence type="ECO:0000256" key="6">
    <source>
        <dbReference type="SAM" id="SignalP"/>
    </source>
</evidence>
<keyword evidence="3 6" id="KW-0732">Signal</keyword>
<proteinExistence type="predicted"/>
<evidence type="ECO:0008006" key="9">
    <source>
        <dbReference type="Google" id="ProtNLM"/>
    </source>
</evidence>
<gene>
    <name evidence="7" type="ORF">M6B38_185960</name>
</gene>
<protein>
    <recommendedName>
        <fullName evidence="9">Leucine-rich repeat-containing N-terminal plant-type domain-containing protein</fullName>
    </recommendedName>
</protein>
<evidence type="ECO:0000256" key="1">
    <source>
        <dbReference type="ARBA" id="ARBA00004613"/>
    </source>
</evidence>
<dbReference type="InterPro" id="IPR051582">
    <property type="entry name" value="LRR_extensin-like_regulator"/>
</dbReference>
<dbReference type="PANTHER" id="PTHR32093">
    <property type="entry name" value="LEUCINE-RICH REPEAT EXTENSIN-LIKE PROTEIN 3-RELATED"/>
    <property type="match status" value="1"/>
</dbReference>
<evidence type="ECO:0000313" key="8">
    <source>
        <dbReference type="Proteomes" id="UP001140949"/>
    </source>
</evidence>
<dbReference type="Gene3D" id="3.80.10.10">
    <property type="entry name" value="Ribonuclease Inhibitor"/>
    <property type="match status" value="3"/>
</dbReference>
<sequence>MRIINLLLLLLSALLLAVLPTSQEPVGAADDVSIGIGIGIGGGGGGGGNAPPGRCPPPPPAGPRPSDFVNVLQYNAYKVIQRFKSTITCDPKNVTRTWTGPRPCGYTGFRCDTPPGLTDTPTIASVDFNGFGLAAPTLSGFLDGLPDLAIFHANSNGFAGTVPCLTGLRFLYELDFSNNRLSGRFPYELLPLRNLLFLDVRYNSLAGAVPPGAFLLGVDVLFLNNNGFSQPLPANLGASPVKYLTLANNLFTGPIPPSICNASNTLIEVLFLNNRLSGCLPYEVGLLRKATVFDAGSNQITGPIPLSFGCLGKVEQLNLAGNLLYGEVPDSVCRLPSLLNLTLSENYFTSVGASCYGLIKKKTLNIRRNCVPGLPGQRPGWECAQFLAKPKCCPPSTYIPCALHGPEEAGSRAAGLPEEEETRTPPSVAYTAIHDPHGKK</sequence>
<feature type="compositionally biased region" description="Pro residues" evidence="5">
    <location>
        <begin position="53"/>
        <end position="63"/>
    </location>
</feature>
<feature type="region of interest" description="Disordered" evidence="5">
    <location>
        <begin position="408"/>
        <end position="440"/>
    </location>
</feature>
<keyword evidence="4" id="KW-0677">Repeat</keyword>
<evidence type="ECO:0000256" key="2">
    <source>
        <dbReference type="ARBA" id="ARBA00022525"/>
    </source>
</evidence>
<comment type="subcellular location">
    <subcellularLocation>
        <location evidence="1">Secreted</location>
    </subcellularLocation>
</comment>
<reference evidence="7" key="1">
    <citation type="journal article" date="2023" name="GigaByte">
        <title>Genome assembly of the bearded iris, Iris pallida Lam.</title>
        <authorList>
            <person name="Bruccoleri R.E."/>
            <person name="Oakeley E.J."/>
            <person name="Faust A.M.E."/>
            <person name="Altorfer M."/>
            <person name="Dessus-Babus S."/>
            <person name="Burckhardt D."/>
            <person name="Oertli M."/>
            <person name="Naumann U."/>
            <person name="Petersen F."/>
            <person name="Wong J."/>
        </authorList>
    </citation>
    <scope>NUCLEOTIDE SEQUENCE</scope>
    <source>
        <strain evidence="7">GSM-AAB239-AS_SAM_17_03QT</strain>
    </source>
</reference>
<dbReference type="Proteomes" id="UP001140949">
    <property type="component" value="Unassembled WGS sequence"/>
</dbReference>
<reference evidence="7" key="2">
    <citation type="submission" date="2023-04" db="EMBL/GenBank/DDBJ databases">
        <authorList>
            <person name="Bruccoleri R.E."/>
            <person name="Oakeley E.J."/>
            <person name="Faust A.-M."/>
            <person name="Dessus-Babus S."/>
            <person name="Altorfer M."/>
            <person name="Burckhardt D."/>
            <person name="Oertli M."/>
            <person name="Naumann U."/>
            <person name="Petersen F."/>
            <person name="Wong J."/>
        </authorList>
    </citation>
    <scope>NUCLEOTIDE SEQUENCE</scope>
    <source>
        <strain evidence="7">GSM-AAB239-AS_SAM_17_03QT</strain>
        <tissue evidence="7">Leaf</tissue>
    </source>
</reference>
<dbReference type="EMBL" id="JANAVB010036020">
    <property type="protein sequence ID" value="KAJ6803985.1"/>
    <property type="molecule type" value="Genomic_DNA"/>
</dbReference>
<feature type="region of interest" description="Disordered" evidence="5">
    <location>
        <begin position="45"/>
        <end position="64"/>
    </location>
</feature>
<dbReference type="PANTHER" id="PTHR32093:SF128">
    <property type="entry name" value="LEUCINE-RICH REPEAT-CONTAINING N-TERMINAL PLANT-TYPE DOMAIN-CONTAINING PROTEIN"/>
    <property type="match status" value="1"/>
</dbReference>
<accession>A0AAX6EJH5</accession>
<evidence type="ECO:0000256" key="4">
    <source>
        <dbReference type="ARBA" id="ARBA00022737"/>
    </source>
</evidence>
<evidence type="ECO:0000256" key="3">
    <source>
        <dbReference type="ARBA" id="ARBA00022729"/>
    </source>
</evidence>
<name>A0AAX6EJH5_IRIPA</name>
<dbReference type="InterPro" id="IPR001611">
    <property type="entry name" value="Leu-rich_rpt"/>
</dbReference>
<evidence type="ECO:0000256" key="5">
    <source>
        <dbReference type="SAM" id="MobiDB-lite"/>
    </source>
</evidence>
<comment type="caution">
    <text evidence="7">The sequence shown here is derived from an EMBL/GenBank/DDBJ whole genome shotgun (WGS) entry which is preliminary data.</text>
</comment>
<evidence type="ECO:0000313" key="7">
    <source>
        <dbReference type="EMBL" id="KAJ6803985.1"/>
    </source>
</evidence>
<keyword evidence="2" id="KW-0964">Secreted</keyword>
<organism evidence="7 8">
    <name type="scientific">Iris pallida</name>
    <name type="common">Sweet iris</name>
    <dbReference type="NCBI Taxonomy" id="29817"/>
    <lineage>
        <taxon>Eukaryota</taxon>
        <taxon>Viridiplantae</taxon>
        <taxon>Streptophyta</taxon>
        <taxon>Embryophyta</taxon>
        <taxon>Tracheophyta</taxon>
        <taxon>Spermatophyta</taxon>
        <taxon>Magnoliopsida</taxon>
        <taxon>Liliopsida</taxon>
        <taxon>Asparagales</taxon>
        <taxon>Iridaceae</taxon>
        <taxon>Iridoideae</taxon>
        <taxon>Irideae</taxon>
        <taxon>Iris</taxon>
    </lineage>
</organism>
<dbReference type="SUPFAM" id="SSF52058">
    <property type="entry name" value="L domain-like"/>
    <property type="match status" value="1"/>
</dbReference>
<dbReference type="GO" id="GO:0005576">
    <property type="term" value="C:extracellular region"/>
    <property type="evidence" value="ECO:0007669"/>
    <property type="project" value="UniProtKB-SubCell"/>
</dbReference>
<feature type="signal peptide" evidence="6">
    <location>
        <begin position="1"/>
        <end position="23"/>
    </location>
</feature>
<dbReference type="InterPro" id="IPR032675">
    <property type="entry name" value="LRR_dom_sf"/>
</dbReference>